<evidence type="ECO:0000256" key="1">
    <source>
        <dbReference type="SAM" id="Phobius"/>
    </source>
</evidence>
<protein>
    <recommendedName>
        <fullName evidence="2">DUF3887 domain-containing protein</fullName>
    </recommendedName>
</protein>
<feature type="transmembrane region" description="Helical" evidence="1">
    <location>
        <begin position="236"/>
        <end position="261"/>
    </location>
</feature>
<feature type="transmembrane region" description="Helical" evidence="1">
    <location>
        <begin position="333"/>
        <end position="355"/>
    </location>
</feature>
<evidence type="ECO:0000313" key="3">
    <source>
        <dbReference type="EMBL" id="KUK17833.1"/>
    </source>
</evidence>
<dbReference type="EMBL" id="LGFD01000013">
    <property type="protein sequence ID" value="KUK17833.1"/>
    <property type="molecule type" value="Genomic_DNA"/>
</dbReference>
<dbReference type="Proteomes" id="UP000053911">
    <property type="component" value="Unassembled WGS sequence"/>
</dbReference>
<dbReference type="PATRIC" id="fig|172049.5.peg.1682"/>
<feature type="transmembrane region" description="Helical" evidence="1">
    <location>
        <begin position="133"/>
        <end position="158"/>
    </location>
</feature>
<reference evidence="4" key="1">
    <citation type="journal article" date="2015" name="MBio">
        <title>Genome-Resolved Metagenomic Analysis Reveals Roles for Candidate Phyla and Other Microbial Community Members in Biogeochemical Transformations in Oil Reservoirs.</title>
        <authorList>
            <person name="Hu P."/>
            <person name="Tom L."/>
            <person name="Singh A."/>
            <person name="Thomas B.C."/>
            <person name="Baker B.J."/>
            <person name="Piceno Y.M."/>
            <person name="Andersen G.L."/>
            <person name="Banfield J.F."/>
        </authorList>
    </citation>
    <scope>NUCLEOTIDE SEQUENCE [LARGE SCALE GENOMIC DNA]</scope>
</reference>
<evidence type="ECO:0000313" key="4">
    <source>
        <dbReference type="Proteomes" id="UP000053911"/>
    </source>
</evidence>
<evidence type="ECO:0000259" key="2">
    <source>
        <dbReference type="Pfam" id="PF13026"/>
    </source>
</evidence>
<feature type="domain" description="DUF3887" evidence="2">
    <location>
        <begin position="31"/>
        <end position="113"/>
    </location>
</feature>
<feature type="transmembrane region" description="Helical" evidence="1">
    <location>
        <begin position="165"/>
        <end position="185"/>
    </location>
</feature>
<dbReference type="Gene3D" id="3.10.450.590">
    <property type="match status" value="1"/>
</dbReference>
<accession>A0A101EM79</accession>
<organism evidence="3 4">
    <name type="scientific">Thermococcus sibiricus</name>
    <dbReference type="NCBI Taxonomy" id="172049"/>
    <lineage>
        <taxon>Archaea</taxon>
        <taxon>Methanobacteriati</taxon>
        <taxon>Methanobacteriota</taxon>
        <taxon>Thermococci</taxon>
        <taxon>Thermococcales</taxon>
        <taxon>Thermococcaceae</taxon>
        <taxon>Thermococcus</taxon>
    </lineage>
</organism>
<feature type="transmembrane region" description="Helical" evidence="1">
    <location>
        <begin position="281"/>
        <end position="301"/>
    </location>
</feature>
<keyword evidence="1" id="KW-0472">Membrane</keyword>
<name>A0A101EM79_9EURY</name>
<dbReference type="InterPro" id="IPR024981">
    <property type="entry name" value="DUF3887"/>
</dbReference>
<keyword evidence="1" id="KW-0812">Transmembrane</keyword>
<dbReference type="AlphaFoldDB" id="A0A101EM79"/>
<proteinExistence type="predicted"/>
<feature type="transmembrane region" description="Helical" evidence="1">
    <location>
        <begin position="308"/>
        <end position="327"/>
    </location>
</feature>
<keyword evidence="1" id="KW-1133">Transmembrane helix</keyword>
<dbReference type="Pfam" id="PF13026">
    <property type="entry name" value="DUF3887"/>
    <property type="match status" value="1"/>
</dbReference>
<feature type="transmembrane region" description="Helical" evidence="1">
    <location>
        <begin position="205"/>
        <end position="224"/>
    </location>
</feature>
<comment type="caution">
    <text evidence="3">The sequence shown here is derived from an EMBL/GenBank/DDBJ whole genome shotgun (WGS) entry which is preliminary data.</text>
</comment>
<dbReference type="OMA" id="CYERFIV"/>
<sequence length="369" mass="40717">MVIGMKKIMILLILLLISSFVLAERPYDGVAEATFEALKSGDYSILQPYLDDDMKKAFDEKQFNAFREDLISKYGQLKDYTFVKEGRSSGFILGYYSFEFEKADVTLRLVFREVSGDYKLSGMWIDAVNSKEAGIPLGVALFFPVLGGFLALLTFYILGFRKIGVAEIILGIILVAITLGIQPLIQNAPFLAVGIKSNSDIIAKGTAFVILTAIWLGFVAGFFQESLKYAFSRSKYLNEALFIGIGFGLGEAILVPALQAIQISVLGGSTPQLSTAFVSMLERYLAALFHAGTTVVLAYSYRNGFGKRALLGLSVAHGIIDTFAAYYQFKPSTIVLAITYVLLLIVSVLLLRYGLPKVKEEKEENRIVW</sequence>
<gene>
    <name evidence="3" type="ORF">XD54_0850</name>
</gene>